<feature type="domain" description="Butirosin biosynthesis protein H N-terminal" evidence="1">
    <location>
        <begin position="15"/>
        <end position="145"/>
    </location>
</feature>
<name>A0A239IH42_9FIRM</name>
<evidence type="ECO:0000313" key="4">
    <source>
        <dbReference type="Proteomes" id="UP000198304"/>
    </source>
</evidence>
<reference evidence="3 4" key="1">
    <citation type="submission" date="2017-06" db="EMBL/GenBank/DDBJ databases">
        <authorList>
            <person name="Kim H.J."/>
            <person name="Triplett B.A."/>
        </authorList>
    </citation>
    <scope>NUCLEOTIDE SEQUENCE [LARGE SCALE GENOMIC DNA]</scope>
    <source>
        <strain evidence="3 4">SCA</strain>
    </source>
</reference>
<dbReference type="InterPro" id="IPR026935">
    <property type="entry name" value="BtrH_N"/>
</dbReference>
<organism evidence="3 4">
    <name type="scientific">Anaerovirgula multivorans</name>
    <dbReference type="NCBI Taxonomy" id="312168"/>
    <lineage>
        <taxon>Bacteria</taxon>
        <taxon>Bacillati</taxon>
        <taxon>Bacillota</taxon>
        <taxon>Clostridia</taxon>
        <taxon>Peptostreptococcales</taxon>
        <taxon>Natronincolaceae</taxon>
        <taxon>Anaerovirgula</taxon>
    </lineage>
</organism>
<protein>
    <recommendedName>
        <fullName evidence="5">Butirosin biosynthesis protein H, N-terminal</fullName>
    </recommendedName>
</protein>
<feature type="domain" description="DUF4872" evidence="2">
    <location>
        <begin position="170"/>
        <end position="342"/>
    </location>
</feature>
<dbReference type="InterPro" id="IPR032369">
    <property type="entry name" value="DUF4872"/>
</dbReference>
<dbReference type="Pfam" id="PF16169">
    <property type="entry name" value="DUF4872"/>
    <property type="match status" value="1"/>
</dbReference>
<dbReference type="EMBL" id="FZOJ01000028">
    <property type="protein sequence ID" value="SNS92742.1"/>
    <property type="molecule type" value="Genomic_DNA"/>
</dbReference>
<dbReference type="Gene3D" id="3.90.70.10">
    <property type="entry name" value="Cysteine proteinases"/>
    <property type="match status" value="1"/>
</dbReference>
<evidence type="ECO:0000259" key="2">
    <source>
        <dbReference type="Pfam" id="PF16169"/>
    </source>
</evidence>
<dbReference type="OrthoDB" id="4075615at2"/>
<dbReference type="AlphaFoldDB" id="A0A239IH42"/>
<proteinExistence type="predicted"/>
<accession>A0A239IH42</accession>
<evidence type="ECO:0000259" key="1">
    <source>
        <dbReference type="Pfam" id="PF14399"/>
    </source>
</evidence>
<keyword evidence="4" id="KW-1185">Reference proteome</keyword>
<gene>
    <name evidence="3" type="ORF">SAMN05446037_10289</name>
</gene>
<evidence type="ECO:0000313" key="3">
    <source>
        <dbReference type="EMBL" id="SNS92742.1"/>
    </source>
</evidence>
<evidence type="ECO:0008006" key="5">
    <source>
        <dbReference type="Google" id="ProtNLM"/>
    </source>
</evidence>
<dbReference type="Proteomes" id="UP000198304">
    <property type="component" value="Unassembled WGS sequence"/>
</dbReference>
<dbReference type="Pfam" id="PF14399">
    <property type="entry name" value="BtrH_N"/>
    <property type="match status" value="1"/>
</dbReference>
<dbReference type="RefSeq" id="WP_089284605.1">
    <property type="nucleotide sequence ID" value="NZ_FZOJ01000028.1"/>
</dbReference>
<sequence>MKKVIEHFKPQGGKHCITTSMKQVFDFYGYSLSEEMLFGIGEGLDFTYINLAAAPMVAGRSKVLEFEETLAGRLGITIRVKQNKDYGKVFEKTKQMIESDHPVMAYVDMPFISYFGLDDNSHFGGHSIILFGYDDEEECFYVSDRDNSDYPIRTPNGPIREDYHLVPYREMQAARSSNYKPFPPNNKYAEFDFSGFRGINRDNLTASILAVCEKMLNPPASLKGVSGIQKFSKEVRKWSKFDVHKLKRAGITNYFLINADGGTGGGIFRKMYGVFLNEAAGIFQNDTVSQIGNQYIELSGQWDIVGDTMWQLHQTGEQGLLEVMSERILQLYHMEVDLMTRLQREMS</sequence>